<evidence type="ECO:0000313" key="2">
    <source>
        <dbReference type="Proteomes" id="UP000006502"/>
    </source>
</evidence>
<keyword evidence="2" id="KW-1185">Reference proteome</keyword>
<sequence length="73" mass="8178">MSYKALLLRFFSKPSILSQSSKRANLDSISFATSFCSSKEVKGICKDLTFSLLKNTTELPDSLDSQIPQISWK</sequence>
<protein>
    <submittedName>
        <fullName evidence="1">Uncharacterized protein</fullName>
    </submittedName>
</protein>
<gene>
    <name evidence="1" type="ordered locus">MHLP_02925</name>
</gene>
<dbReference type="EMBL" id="CP003731">
    <property type="protein sequence ID" value="AFO52165.1"/>
    <property type="molecule type" value="Genomic_DNA"/>
</dbReference>
<proteinExistence type="predicted"/>
<dbReference type="AlphaFoldDB" id="I7BA51"/>
<dbReference type="Proteomes" id="UP000006502">
    <property type="component" value="Chromosome"/>
</dbReference>
<dbReference type="KEGG" id="mhl:MHLP_02925"/>
<dbReference type="HOGENOM" id="CLU_2700778_0_0_14"/>
<name>I7BA51_MYCHA</name>
<dbReference type="STRING" id="1212765.MHLP_02925"/>
<reference evidence="1 2" key="1">
    <citation type="journal article" date="2012" name="J. Bacteriol.">
        <title>Genome Sequence of "Candidatus Mycoplasma haemolamae" Strain Purdue, a Red Blood Cell Pathogen of Alpacas (Vicugna pacos) and Llamas (Lama glama).</title>
        <authorList>
            <person name="Guimaraes A.M."/>
            <person name="Toth B."/>
            <person name="Santos A.P."/>
            <person name="do Nascimento N.C."/>
            <person name="Kritchevsky J.E."/>
            <person name="Messick J.B."/>
        </authorList>
    </citation>
    <scope>NUCLEOTIDE SEQUENCE [LARGE SCALE GENOMIC DNA]</scope>
    <source>
        <strain evidence="1 2">Purdue</strain>
    </source>
</reference>
<evidence type="ECO:0000313" key="1">
    <source>
        <dbReference type="EMBL" id="AFO52165.1"/>
    </source>
</evidence>
<accession>I7BA51</accession>
<reference evidence="2" key="2">
    <citation type="submission" date="2012-07" db="EMBL/GenBank/DDBJ databases">
        <title>Complete genome sequence of 'Candidatus Mycoplasma haemolamae'.</title>
        <authorList>
            <person name="Guimaraes A.M.S."/>
            <person name="Toth B."/>
            <person name="Santos A.P."/>
            <person name="Nascimento N.C."/>
            <person name="Sojka J.E."/>
            <person name="Messick J.B."/>
        </authorList>
    </citation>
    <scope>NUCLEOTIDE SEQUENCE [LARGE SCALE GENOMIC DNA]</scope>
    <source>
        <strain evidence="2">Purdue</strain>
    </source>
</reference>
<organism evidence="1 2">
    <name type="scientific">Mycoplasma haematolamae (strain Purdue)</name>
    <dbReference type="NCBI Taxonomy" id="1212765"/>
    <lineage>
        <taxon>Bacteria</taxon>
        <taxon>Bacillati</taxon>
        <taxon>Mycoplasmatota</taxon>
        <taxon>Mollicutes</taxon>
        <taxon>Mycoplasmataceae</taxon>
        <taxon>Mycoplasma</taxon>
    </lineage>
</organism>